<comment type="caution">
    <text evidence="7">The sequence shown here is derived from an EMBL/GenBank/DDBJ whole genome shotgun (WGS) entry which is preliminary data.</text>
</comment>
<gene>
    <name evidence="7" type="ORF">C8P66_13220</name>
</gene>
<comment type="similarity">
    <text evidence="1">Belongs to the TfdA dioxygenase family.</text>
</comment>
<evidence type="ECO:0000256" key="4">
    <source>
        <dbReference type="ARBA" id="ARBA00023002"/>
    </source>
</evidence>
<dbReference type="PANTHER" id="PTHR30468:SF1">
    <property type="entry name" value="ALPHA-KETOGLUTARATE-DEPENDENT SULFONATE DIOXYGENASE"/>
    <property type="match status" value="1"/>
</dbReference>
<dbReference type="PANTHER" id="PTHR30468">
    <property type="entry name" value="ALPHA-KETOGLUTARATE-DEPENDENT SULFONATE DIOXYGENASE"/>
    <property type="match status" value="1"/>
</dbReference>
<dbReference type="GO" id="GO:0000908">
    <property type="term" value="F:taurine dioxygenase activity"/>
    <property type="evidence" value="ECO:0007669"/>
    <property type="project" value="TreeGrafter"/>
</dbReference>
<reference evidence="7 8" key="1">
    <citation type="submission" date="2018-06" db="EMBL/GenBank/DDBJ databases">
        <title>Genomic Encyclopedia of Archaeal and Bacterial Type Strains, Phase II (KMG-II): from individual species to whole genera.</title>
        <authorList>
            <person name="Goeker M."/>
        </authorList>
    </citation>
    <scope>NUCLEOTIDE SEQUENCE [LARGE SCALE GENOMIC DNA]</scope>
    <source>
        <strain evidence="7 8">DSM 24525</strain>
    </source>
</reference>
<dbReference type="InterPro" id="IPR051323">
    <property type="entry name" value="AtsK-like"/>
</dbReference>
<evidence type="ECO:0000256" key="5">
    <source>
        <dbReference type="ARBA" id="ARBA00023004"/>
    </source>
</evidence>
<keyword evidence="2" id="KW-0479">Metal-binding</keyword>
<keyword evidence="8" id="KW-1185">Reference proteome</keyword>
<evidence type="ECO:0000256" key="3">
    <source>
        <dbReference type="ARBA" id="ARBA00022964"/>
    </source>
</evidence>
<dbReference type="InterPro" id="IPR003819">
    <property type="entry name" value="TauD/TfdA-like"/>
</dbReference>
<dbReference type="SUPFAM" id="SSF51197">
    <property type="entry name" value="Clavaminate synthase-like"/>
    <property type="match status" value="1"/>
</dbReference>
<keyword evidence="5" id="KW-0408">Iron</keyword>
<dbReference type="GO" id="GO:0005737">
    <property type="term" value="C:cytoplasm"/>
    <property type="evidence" value="ECO:0007669"/>
    <property type="project" value="TreeGrafter"/>
</dbReference>
<dbReference type="EMBL" id="QKYU01000032">
    <property type="protein sequence ID" value="PZW38937.1"/>
    <property type="molecule type" value="Genomic_DNA"/>
</dbReference>
<keyword evidence="3 7" id="KW-0223">Dioxygenase</keyword>
<dbReference type="InterPro" id="IPR042098">
    <property type="entry name" value="TauD-like_sf"/>
</dbReference>
<accession>A0A2W7IHZ3</accession>
<feature type="domain" description="TauD/TfdA-like" evidence="6">
    <location>
        <begin position="3"/>
        <end position="272"/>
    </location>
</feature>
<protein>
    <submittedName>
        <fullName evidence="7">Taurine dioxygenase</fullName>
    </submittedName>
</protein>
<dbReference type="Pfam" id="PF02668">
    <property type="entry name" value="TauD"/>
    <property type="match status" value="1"/>
</dbReference>
<sequence length="284" mass="31064">MHIAPLHPLLAAEATDVDLAALDDASFEALKTAFETHSVLVLRDQQISPAVQIAFSRRLGELEIHVLSQFLLPGAPEILLVSNEKRDGKNIGLADAGHYWHSDLSYLAEPSLGSALHAQILPRDGGDTLFASQHAAYDGLPEAIKTQIAHLEAEHSYAFRMDILTASGTRAPLTEAQRAAVPPVVHPVVRVHPATGRRALFVSEGFTSRILGVSEEESRRLLDILFAATKASEVTYRHQWQPHDMVLWDNRAVQHLATGCPPDQARTLYRTTIRGDRPVGPAAI</sequence>
<evidence type="ECO:0000256" key="2">
    <source>
        <dbReference type="ARBA" id="ARBA00022723"/>
    </source>
</evidence>
<name>A0A2W7IHZ3_9PROT</name>
<evidence type="ECO:0000259" key="6">
    <source>
        <dbReference type="Pfam" id="PF02668"/>
    </source>
</evidence>
<evidence type="ECO:0000313" key="8">
    <source>
        <dbReference type="Proteomes" id="UP000249688"/>
    </source>
</evidence>
<evidence type="ECO:0000256" key="1">
    <source>
        <dbReference type="ARBA" id="ARBA00005896"/>
    </source>
</evidence>
<dbReference type="OrthoDB" id="7346227at2"/>
<organism evidence="7 8">
    <name type="scientific">Humitalea rosea</name>
    <dbReference type="NCBI Taxonomy" id="990373"/>
    <lineage>
        <taxon>Bacteria</taxon>
        <taxon>Pseudomonadati</taxon>
        <taxon>Pseudomonadota</taxon>
        <taxon>Alphaproteobacteria</taxon>
        <taxon>Acetobacterales</taxon>
        <taxon>Roseomonadaceae</taxon>
        <taxon>Humitalea</taxon>
    </lineage>
</organism>
<evidence type="ECO:0000313" key="7">
    <source>
        <dbReference type="EMBL" id="PZW38937.1"/>
    </source>
</evidence>
<dbReference type="Gene3D" id="3.60.130.10">
    <property type="entry name" value="Clavaminate synthase-like"/>
    <property type="match status" value="1"/>
</dbReference>
<dbReference type="Proteomes" id="UP000249688">
    <property type="component" value="Unassembled WGS sequence"/>
</dbReference>
<keyword evidence="4" id="KW-0560">Oxidoreductase</keyword>
<dbReference type="GO" id="GO:0046872">
    <property type="term" value="F:metal ion binding"/>
    <property type="evidence" value="ECO:0007669"/>
    <property type="project" value="UniProtKB-KW"/>
</dbReference>
<dbReference type="AlphaFoldDB" id="A0A2W7IHZ3"/>
<dbReference type="GO" id="GO:0006790">
    <property type="term" value="P:sulfur compound metabolic process"/>
    <property type="evidence" value="ECO:0007669"/>
    <property type="project" value="TreeGrafter"/>
</dbReference>
<proteinExistence type="inferred from homology"/>